<dbReference type="Pfam" id="PF04181">
    <property type="entry name" value="RPAP2_Rtr1"/>
    <property type="match status" value="1"/>
</dbReference>
<comment type="subcellular location">
    <subcellularLocation>
        <location evidence="1 12">Nucleus</location>
    </subcellularLocation>
</comment>
<proteinExistence type="inferred from homology"/>
<dbReference type="GO" id="GO:0008420">
    <property type="term" value="F:RNA polymerase II CTD heptapeptide repeat phosphatase activity"/>
    <property type="evidence" value="ECO:0007669"/>
    <property type="project" value="UniProtKB-UniRule"/>
</dbReference>
<evidence type="ECO:0000256" key="2">
    <source>
        <dbReference type="ARBA" id="ARBA00005676"/>
    </source>
</evidence>
<reference evidence="16" key="1">
    <citation type="submission" date="2016-11" db="UniProtKB">
        <authorList>
            <consortium name="WormBaseParasite"/>
        </authorList>
    </citation>
    <scope>IDENTIFICATION</scope>
</reference>
<evidence type="ECO:0000256" key="7">
    <source>
        <dbReference type="ARBA" id="ARBA00022912"/>
    </source>
</evidence>
<evidence type="ECO:0000256" key="3">
    <source>
        <dbReference type="ARBA" id="ARBA00022723"/>
    </source>
</evidence>
<evidence type="ECO:0000256" key="5">
    <source>
        <dbReference type="ARBA" id="ARBA00022801"/>
    </source>
</evidence>
<dbReference type="PANTHER" id="PTHR14732:SF0">
    <property type="entry name" value="RNA POLYMERASE II SUBUNIT B1 CTD PHOSPHATASE RPAP2-RELATED"/>
    <property type="match status" value="1"/>
</dbReference>
<evidence type="ECO:0000256" key="9">
    <source>
        <dbReference type="ARBA" id="ARBA00047761"/>
    </source>
</evidence>
<comment type="function">
    <text evidence="12">Putative RNA polymerase II subunit B1 C-terminal domain (CTD) phosphatase involved in RNA polymerase II transcription regulation.</text>
</comment>
<organism evidence="15 16">
    <name type="scientific">Meloidogyne hapla</name>
    <name type="common">Root-knot nematode worm</name>
    <dbReference type="NCBI Taxonomy" id="6305"/>
    <lineage>
        <taxon>Eukaryota</taxon>
        <taxon>Metazoa</taxon>
        <taxon>Ecdysozoa</taxon>
        <taxon>Nematoda</taxon>
        <taxon>Chromadorea</taxon>
        <taxon>Rhabditida</taxon>
        <taxon>Tylenchina</taxon>
        <taxon>Tylenchomorpha</taxon>
        <taxon>Tylenchoidea</taxon>
        <taxon>Meloidogynidae</taxon>
        <taxon>Meloidogyninae</taxon>
        <taxon>Meloidogyne</taxon>
    </lineage>
</organism>
<dbReference type="WBParaSite" id="MhA1_Contig1098.frz3.gene13">
    <property type="protein sequence ID" value="MhA1_Contig1098.frz3.gene13"/>
    <property type="gene ID" value="MhA1_Contig1098.frz3.gene13"/>
</dbReference>
<dbReference type="PANTHER" id="PTHR14732">
    <property type="entry name" value="RNA POLYMERASE II SUBUNIT B1 CTD PHOSPHATASE RPAP2-RELATED"/>
    <property type="match status" value="1"/>
</dbReference>
<comment type="catalytic activity">
    <reaction evidence="10 12">
        <text>O-phospho-L-threonyl-[protein] + H2O = L-threonyl-[protein] + phosphate</text>
        <dbReference type="Rhea" id="RHEA:47004"/>
        <dbReference type="Rhea" id="RHEA-COMP:11060"/>
        <dbReference type="Rhea" id="RHEA-COMP:11605"/>
        <dbReference type="ChEBI" id="CHEBI:15377"/>
        <dbReference type="ChEBI" id="CHEBI:30013"/>
        <dbReference type="ChEBI" id="CHEBI:43474"/>
        <dbReference type="ChEBI" id="CHEBI:61977"/>
        <dbReference type="EC" id="3.1.3.16"/>
    </reaction>
</comment>
<evidence type="ECO:0000259" key="14">
    <source>
        <dbReference type="PROSITE" id="PS51479"/>
    </source>
</evidence>
<evidence type="ECO:0000256" key="12">
    <source>
        <dbReference type="RuleBase" id="RU367080"/>
    </source>
</evidence>
<evidence type="ECO:0000256" key="13">
    <source>
        <dbReference type="SAM" id="MobiDB-lite"/>
    </source>
</evidence>
<feature type="domain" description="RTR1-type" evidence="14">
    <location>
        <begin position="59"/>
        <end position="145"/>
    </location>
</feature>
<protein>
    <recommendedName>
        <fullName evidence="12">RNA polymerase II subunit B1 CTD phosphatase RPAP2 homolog</fullName>
        <ecNumber evidence="12">3.1.3.16</ecNumber>
    </recommendedName>
</protein>
<evidence type="ECO:0000313" key="16">
    <source>
        <dbReference type="WBParaSite" id="MhA1_Contig1098.frz3.gene13"/>
    </source>
</evidence>
<keyword evidence="8 12" id="KW-0539">Nucleus</keyword>
<dbReference type="InterPro" id="IPR039693">
    <property type="entry name" value="Rtr1/RPAP2"/>
</dbReference>
<name>A0A1I8AZJ9_MELHA</name>
<dbReference type="PROSITE" id="PS51479">
    <property type="entry name" value="ZF_RTR1"/>
    <property type="match status" value="1"/>
</dbReference>
<dbReference type="GO" id="GO:0043175">
    <property type="term" value="F:RNA polymerase core enzyme binding"/>
    <property type="evidence" value="ECO:0007669"/>
    <property type="project" value="UniProtKB-UniRule"/>
</dbReference>
<keyword evidence="7 12" id="KW-0904">Protein phosphatase</keyword>
<evidence type="ECO:0000256" key="8">
    <source>
        <dbReference type="ARBA" id="ARBA00023242"/>
    </source>
</evidence>
<dbReference type="Proteomes" id="UP000095281">
    <property type="component" value="Unplaced"/>
</dbReference>
<evidence type="ECO:0000256" key="4">
    <source>
        <dbReference type="ARBA" id="ARBA00022771"/>
    </source>
</evidence>
<sequence>MNNKQQKPSTNPIKINSTRLAERLKEQREVIKLSEKRKRTVYEAICALIEPVSEKEMFNHLQVLDLHSWAEVIEERFLGKVCGYPVCGNSISIDFRRKFVCMKREGRKEFLPVEAEPNKFCSDRCMCLSRAMAIQLDNEKQQINSLRLMSTKLKEFKLPEGDEWRNFLKIDKCSDKEQIIKNNVYAEAQLDKGINELKVTDNVEESSEDEEEEKEDSEEEEKQFLEKIKSLTVNTKIHKNTSRCFIEDKEGKENYKNQKESKKS</sequence>
<comment type="catalytic activity">
    <reaction evidence="9 12">
        <text>O-phospho-L-seryl-[protein] + H2O = L-seryl-[protein] + phosphate</text>
        <dbReference type="Rhea" id="RHEA:20629"/>
        <dbReference type="Rhea" id="RHEA-COMP:9863"/>
        <dbReference type="Rhea" id="RHEA-COMP:11604"/>
        <dbReference type="ChEBI" id="CHEBI:15377"/>
        <dbReference type="ChEBI" id="CHEBI:29999"/>
        <dbReference type="ChEBI" id="CHEBI:43474"/>
        <dbReference type="ChEBI" id="CHEBI:83421"/>
        <dbReference type="EC" id="3.1.3.16"/>
    </reaction>
</comment>
<evidence type="ECO:0000256" key="1">
    <source>
        <dbReference type="ARBA" id="ARBA00004123"/>
    </source>
</evidence>
<dbReference type="InterPro" id="IPR007308">
    <property type="entry name" value="Rtr1/RPAP2_dom"/>
</dbReference>
<evidence type="ECO:0000256" key="10">
    <source>
        <dbReference type="ARBA" id="ARBA00048336"/>
    </source>
</evidence>
<dbReference type="GO" id="GO:0005737">
    <property type="term" value="C:cytoplasm"/>
    <property type="evidence" value="ECO:0007669"/>
    <property type="project" value="TreeGrafter"/>
</dbReference>
<dbReference type="InterPro" id="IPR038534">
    <property type="entry name" value="Rtr1/RPAP2_sf"/>
</dbReference>
<feature type="compositionally biased region" description="Acidic residues" evidence="13">
    <location>
        <begin position="202"/>
        <end position="221"/>
    </location>
</feature>
<keyword evidence="6 12" id="KW-0862">Zinc</keyword>
<dbReference type="Gene3D" id="1.25.40.820">
    <property type="match status" value="1"/>
</dbReference>
<evidence type="ECO:0000256" key="6">
    <source>
        <dbReference type="ARBA" id="ARBA00022833"/>
    </source>
</evidence>
<keyword evidence="5 12" id="KW-0378">Hydrolase</keyword>
<dbReference type="EC" id="3.1.3.16" evidence="12"/>
<keyword evidence="3 12" id="KW-0479">Metal-binding</keyword>
<comment type="similarity">
    <text evidence="2 11 12">Belongs to the RPAP2 family.</text>
</comment>
<dbReference type="GO" id="GO:0008270">
    <property type="term" value="F:zinc ion binding"/>
    <property type="evidence" value="ECO:0007669"/>
    <property type="project" value="UniProtKB-KW"/>
</dbReference>
<keyword evidence="4 12" id="KW-0863">Zinc-finger</keyword>
<evidence type="ECO:0000256" key="11">
    <source>
        <dbReference type="PROSITE-ProRule" id="PRU00812"/>
    </source>
</evidence>
<evidence type="ECO:0000313" key="15">
    <source>
        <dbReference type="Proteomes" id="UP000095281"/>
    </source>
</evidence>
<feature type="region of interest" description="Disordered" evidence="13">
    <location>
        <begin position="200"/>
        <end position="223"/>
    </location>
</feature>
<dbReference type="AlphaFoldDB" id="A0A1I8AZJ9"/>
<accession>A0A1I8AZJ9</accession>
<keyword evidence="15" id="KW-1185">Reference proteome</keyword>
<dbReference type="GO" id="GO:0005634">
    <property type="term" value="C:nucleus"/>
    <property type="evidence" value="ECO:0007669"/>
    <property type="project" value="UniProtKB-SubCell"/>
</dbReference>